<dbReference type="Proteomes" id="UP000785679">
    <property type="component" value="Unassembled WGS sequence"/>
</dbReference>
<evidence type="ECO:0000313" key="2">
    <source>
        <dbReference type="Proteomes" id="UP000785679"/>
    </source>
</evidence>
<reference evidence="1" key="1">
    <citation type="submission" date="2019-06" db="EMBL/GenBank/DDBJ databases">
        <authorList>
            <person name="Zheng W."/>
        </authorList>
    </citation>
    <scope>NUCLEOTIDE SEQUENCE</scope>
    <source>
        <strain evidence="1">QDHG01</strain>
    </source>
</reference>
<accession>A0A8J8T5F5</accession>
<proteinExistence type="predicted"/>
<evidence type="ECO:0000313" key="1">
    <source>
        <dbReference type="EMBL" id="TNV82038.1"/>
    </source>
</evidence>
<dbReference type="AlphaFoldDB" id="A0A8J8T5F5"/>
<sequence>MFNQKDIIIVISQFYNIKYPQLIDAQPKTAPPWLAVLPHQHTSSTAYLKQYPSIQIARSYDTNLLKQ</sequence>
<keyword evidence="2" id="KW-1185">Reference proteome</keyword>
<dbReference type="EMBL" id="RRYP01005431">
    <property type="protein sequence ID" value="TNV82038.1"/>
    <property type="molecule type" value="Genomic_DNA"/>
</dbReference>
<gene>
    <name evidence="1" type="ORF">FGO68_gene10075</name>
</gene>
<protein>
    <submittedName>
        <fullName evidence="1">Uncharacterized protein</fullName>
    </submittedName>
</protein>
<organism evidence="1 2">
    <name type="scientific">Halteria grandinella</name>
    <dbReference type="NCBI Taxonomy" id="5974"/>
    <lineage>
        <taxon>Eukaryota</taxon>
        <taxon>Sar</taxon>
        <taxon>Alveolata</taxon>
        <taxon>Ciliophora</taxon>
        <taxon>Intramacronucleata</taxon>
        <taxon>Spirotrichea</taxon>
        <taxon>Stichotrichia</taxon>
        <taxon>Sporadotrichida</taxon>
        <taxon>Halteriidae</taxon>
        <taxon>Halteria</taxon>
    </lineage>
</organism>
<name>A0A8J8T5F5_HALGN</name>
<comment type="caution">
    <text evidence="1">The sequence shown here is derived from an EMBL/GenBank/DDBJ whole genome shotgun (WGS) entry which is preliminary data.</text>
</comment>